<dbReference type="RefSeq" id="WP_130338874.1">
    <property type="nucleotide sequence ID" value="NZ_SHLD01000001.1"/>
</dbReference>
<dbReference type="Pfam" id="PF11716">
    <property type="entry name" value="MDMPI_N"/>
    <property type="match status" value="1"/>
</dbReference>
<gene>
    <name evidence="2" type="ORF">EV384_6206</name>
</gene>
<dbReference type="AlphaFoldDB" id="A0A4Q8BJ85"/>
<dbReference type="InterPro" id="IPR034660">
    <property type="entry name" value="DinB/YfiT-like"/>
</dbReference>
<protein>
    <submittedName>
        <fullName evidence="2">Uncharacterized protein (TIGR03083 family)</fullName>
    </submittedName>
</protein>
<dbReference type="Gene3D" id="1.20.120.450">
    <property type="entry name" value="dinb family like domain"/>
    <property type="match status" value="1"/>
</dbReference>
<dbReference type="SUPFAM" id="SSF109854">
    <property type="entry name" value="DinB/YfiT-like putative metalloenzymes"/>
    <property type="match status" value="1"/>
</dbReference>
<dbReference type="InterPro" id="IPR024344">
    <property type="entry name" value="MDMPI_metal-binding"/>
</dbReference>
<dbReference type="InterPro" id="IPR017517">
    <property type="entry name" value="Maleyloyr_isom"/>
</dbReference>
<name>A0A4Q8BJ85_9ACTN</name>
<comment type="caution">
    <text evidence="2">The sequence shown here is derived from an EMBL/GenBank/DDBJ whole genome shotgun (WGS) entry which is preliminary data.</text>
</comment>
<evidence type="ECO:0000313" key="3">
    <source>
        <dbReference type="Proteomes" id="UP000294114"/>
    </source>
</evidence>
<evidence type="ECO:0000313" key="2">
    <source>
        <dbReference type="EMBL" id="RZU77483.1"/>
    </source>
</evidence>
<accession>A0A4Q8BJ85</accession>
<dbReference type="Proteomes" id="UP000294114">
    <property type="component" value="Unassembled WGS sequence"/>
</dbReference>
<dbReference type="OrthoDB" id="5178565at2"/>
<dbReference type="EMBL" id="SHLD01000001">
    <property type="protein sequence ID" value="RZU77483.1"/>
    <property type="molecule type" value="Genomic_DNA"/>
</dbReference>
<dbReference type="NCBIfam" id="TIGR03083">
    <property type="entry name" value="maleylpyruvate isomerase family mycothiol-dependent enzyme"/>
    <property type="match status" value="1"/>
</dbReference>
<proteinExistence type="predicted"/>
<dbReference type="GO" id="GO:0046872">
    <property type="term" value="F:metal ion binding"/>
    <property type="evidence" value="ECO:0007669"/>
    <property type="project" value="InterPro"/>
</dbReference>
<organism evidence="2 3">
    <name type="scientific">Micromonospora kangleipakensis</name>
    <dbReference type="NCBI Taxonomy" id="1077942"/>
    <lineage>
        <taxon>Bacteria</taxon>
        <taxon>Bacillati</taxon>
        <taxon>Actinomycetota</taxon>
        <taxon>Actinomycetes</taxon>
        <taxon>Micromonosporales</taxon>
        <taxon>Micromonosporaceae</taxon>
        <taxon>Micromonospora</taxon>
    </lineage>
</organism>
<feature type="domain" description="Mycothiol-dependent maleylpyruvate isomerase metal-binding" evidence="1">
    <location>
        <begin position="12"/>
        <end position="101"/>
    </location>
</feature>
<sequence>MNRDDVWRTIDDERSSLADLLDDLSGAEWGTPSLCAGWRVREVAAHLTLAHTGALAAALAMLRARGSFDRMIHDTAVREAALPVEEYAVRLRGMVGSRRKAPGLTHLEPLLDILVHGQDIARPLGRSRPMPAEAAATAATRAWTMGWPFHARRRLDGFELVAVDHAWSVGRGPRVEGDIAALLLLLTGRHAVVPELSGPGAPDLTARLSPAPA</sequence>
<evidence type="ECO:0000259" key="1">
    <source>
        <dbReference type="Pfam" id="PF11716"/>
    </source>
</evidence>
<keyword evidence="3" id="KW-1185">Reference proteome</keyword>
<reference evidence="2 3" key="1">
    <citation type="submission" date="2019-02" db="EMBL/GenBank/DDBJ databases">
        <title>Sequencing the genomes of 1000 actinobacteria strains.</title>
        <authorList>
            <person name="Klenk H.-P."/>
        </authorList>
    </citation>
    <scope>NUCLEOTIDE SEQUENCE [LARGE SCALE GENOMIC DNA]</scope>
    <source>
        <strain evidence="2 3">DSM 45612</strain>
    </source>
</reference>